<keyword evidence="1" id="KW-0328">Glycosyltransferase</keyword>
<protein>
    <submittedName>
        <fullName evidence="1">Glycosyltransferase</fullName>
        <ecNumber evidence="1">2.4.-.-</ecNumber>
    </submittedName>
</protein>
<dbReference type="Proteomes" id="UP001593940">
    <property type="component" value="Unassembled WGS sequence"/>
</dbReference>
<dbReference type="RefSeq" id="WP_377029331.1">
    <property type="nucleotide sequence ID" value="NZ_JBHOMY010000022.1"/>
</dbReference>
<dbReference type="SUPFAM" id="SSF53756">
    <property type="entry name" value="UDP-Glycosyltransferase/glycogen phosphorylase"/>
    <property type="match status" value="1"/>
</dbReference>
<reference evidence="1 2" key="1">
    <citation type="submission" date="2024-09" db="EMBL/GenBank/DDBJ databases">
        <title>Nodulacao em especies de Leguminosae Basais da Amazonia e Caracterizacao dos Rizobios e Bacterias Associadas aos Nodulos.</title>
        <authorList>
            <person name="Jambeiro I.C.A."/>
            <person name="Lopes I.S."/>
            <person name="Aguiar E.R.G.R."/>
            <person name="Santos A.F.J."/>
            <person name="Dos Santos J.M.F."/>
            <person name="Gross E."/>
        </authorList>
    </citation>
    <scope>NUCLEOTIDE SEQUENCE [LARGE SCALE GENOMIC DNA]</scope>
    <source>
        <strain evidence="1 2">BRUESC1165</strain>
    </source>
</reference>
<name>A0ABV6Y613_9HYPH</name>
<accession>A0ABV6Y613</accession>
<dbReference type="EMBL" id="JBHOMY010000022">
    <property type="protein sequence ID" value="MFC1456635.1"/>
    <property type="molecule type" value="Genomic_DNA"/>
</dbReference>
<keyword evidence="1" id="KW-0808">Transferase</keyword>
<dbReference type="EC" id="2.4.-.-" evidence="1"/>
<proteinExistence type="predicted"/>
<evidence type="ECO:0000313" key="1">
    <source>
        <dbReference type="EMBL" id="MFC1456635.1"/>
    </source>
</evidence>
<evidence type="ECO:0000313" key="2">
    <source>
        <dbReference type="Proteomes" id="UP001593940"/>
    </source>
</evidence>
<dbReference type="Pfam" id="PF13692">
    <property type="entry name" value="Glyco_trans_1_4"/>
    <property type="match status" value="1"/>
</dbReference>
<comment type="caution">
    <text evidence="1">The sequence shown here is derived from an EMBL/GenBank/DDBJ whole genome shotgun (WGS) entry which is preliminary data.</text>
</comment>
<keyword evidence="2" id="KW-1185">Reference proteome</keyword>
<gene>
    <name evidence="1" type="ORF">ACETIH_07905</name>
</gene>
<dbReference type="GO" id="GO:0016757">
    <property type="term" value="F:glycosyltransferase activity"/>
    <property type="evidence" value="ECO:0007669"/>
    <property type="project" value="UniProtKB-KW"/>
</dbReference>
<organism evidence="1 2">
    <name type="scientific">Microvirga arabica</name>
    <dbReference type="NCBI Taxonomy" id="1128671"/>
    <lineage>
        <taxon>Bacteria</taxon>
        <taxon>Pseudomonadati</taxon>
        <taxon>Pseudomonadota</taxon>
        <taxon>Alphaproteobacteria</taxon>
        <taxon>Hyphomicrobiales</taxon>
        <taxon>Methylobacteriaceae</taxon>
        <taxon>Microvirga</taxon>
    </lineage>
</organism>
<dbReference type="Gene3D" id="3.40.50.2000">
    <property type="entry name" value="Glycogen Phosphorylase B"/>
    <property type="match status" value="1"/>
</dbReference>
<sequence>MYLAPIEASDARRMKAIAETVDAPFVVHFWDFLDDGIRSDPATRWLIEQAAAVFVINQAMLDSIAPLRSDAQTLLFTRRPSLFRAAAPSGDTLRILLIGDIVSYRDGVHRLLEAVTILRERGCKIAVRYIGRPRVLSVLGLSDGNQIEAVGFLPSDEARDRAIAECDIGFLPGPMNDPADDPRSRYSIPSRVLDFMATGLPFVGTLHRNSAAFRFCSDLGLGEHIACRTVVEVADAIQHLANDHHWSSRSTAGLQAFSTMVRSDRYDGLKEVLLQGA</sequence>